<feature type="compositionally biased region" description="Polar residues" evidence="1">
    <location>
        <begin position="877"/>
        <end position="888"/>
    </location>
</feature>
<feature type="region of interest" description="Disordered" evidence="1">
    <location>
        <begin position="872"/>
        <end position="909"/>
    </location>
</feature>
<sequence length="993" mass="113580">MASLLVPKAFSHFTKAQDGMSTFKRVASPIRSKSISSYLDTNTRYLKVVPASLPKKLDLDSFINQEKARTNNVRELETMAELMNLAPSATVDPKEVRANFVLEQILEQNLEVCSGKGYMKPGITEHADQWHEVDIVGVSNDAFRVLFPQLEIFRQAKIHSIIIEGLQVKRAPFALETGIEDTTESSGPALNCLTGDDLMELFKLSFRSEDKTLFNSSTGVYHLRNDKAISALLESRRRNREAMLTTSKNLVESQHLPEHTYPSTLDLSGTDDTTDMQLKDLELTTTRTTGFHSEETSDLSIFTIASNPKDESPCSKPHDFQFRQFFKEEVPLIPLPMGESHGYKSNLKGYLEASETDIPSFHLQHRQYGTTKGYHASVLLSSTTTQTDVTSAPVPTPSNRKKDQVPVDDSSKLVSESFDILSTLDILEKRDKEAMAIASPQKLLHTECAPITNSASAHESSEKVAFQYIDRNNQVIVRDINEQFLQKFSRIHIYQRMKESFEMALRRLNQLVEDKSTANRPYLDFLSTAYIGHTLFYNLKTRLSEDYCIDCIAEIEERRLRVRNRERDYNLFISTLQAIKDKSERLHDIRSKSVCGFTTVITAPHLAILPSIYKDDQRPDKSTVKRTALYATSAVEDEASEEYILTLMRLRQRREHVYDHFENMIAGHKQVRSFAVELCLSAINTSRTKLESLVNPALKRTAQFDGFDALNNLYKSYVDHALRTDFATEIIEQADKDPNHELYWCARQLLRLKHASYKNYQKYRYPSFCPRRREAFENACTALMENKIFWGTSEYKRVFSDLMSTVQEHLQYLILTPELLARLHDTFIPKISDYLFANMVFQTDIDKDTKALLSRPGTGKVNLQNALQKLPGRATPVKTSYASESSVRADNGHQKKLRENPGDRDDNVQTANQTLNPVLKRPINQGLTNGADLPILSAAYKPKNAYEWIQRRYWQIQSNREQDIFRRKEELARRDVEEATKTASALMAKDFSY</sequence>
<evidence type="ECO:0000313" key="2">
    <source>
        <dbReference type="EMBL" id="EFO64528.1"/>
    </source>
</evidence>
<gene>
    <name evidence="2" type="ORF">GLP15_3283</name>
</gene>
<feature type="non-terminal residue" evidence="2">
    <location>
        <position position="993"/>
    </location>
</feature>
<dbReference type="VEuPathDB" id="GiardiaDB:GLP15_3283"/>
<organism evidence="2 3">
    <name type="scientific">Giardia intestinalis (strain P15)</name>
    <name type="common">Giardia lamblia</name>
    <dbReference type="NCBI Taxonomy" id="658858"/>
    <lineage>
        <taxon>Eukaryota</taxon>
        <taxon>Metamonada</taxon>
        <taxon>Diplomonadida</taxon>
        <taxon>Hexamitidae</taxon>
        <taxon>Giardiinae</taxon>
        <taxon>Giardia</taxon>
    </lineage>
</organism>
<dbReference type="EMBL" id="ACVC01000083">
    <property type="protein sequence ID" value="EFO64528.1"/>
    <property type="molecule type" value="Genomic_DNA"/>
</dbReference>
<name>E1EZ29_GIAIA</name>
<feature type="region of interest" description="Disordered" evidence="1">
    <location>
        <begin position="385"/>
        <end position="408"/>
    </location>
</feature>
<protein>
    <submittedName>
        <fullName evidence="2">Uncharacterized protein</fullName>
    </submittedName>
</protein>
<reference evidence="2 3" key="1">
    <citation type="journal article" date="2010" name="BMC Genomics">
        <title>Genome analysis and comparative genomics of a Giardia intestinalis assemblage E isolate.</title>
        <authorList>
            <person name="Jerlstrom-Hultqvist J."/>
            <person name="Franzen O."/>
            <person name="Ankarklev J."/>
            <person name="Xu F."/>
            <person name="Nohynkova E."/>
            <person name="Andersson J.O."/>
            <person name="Svard S.G."/>
            <person name="Andersson B."/>
        </authorList>
    </citation>
    <scope>NUCLEOTIDE SEQUENCE [LARGE SCALE GENOMIC DNA]</scope>
    <source>
        <strain evidence="2 3">P15</strain>
    </source>
</reference>
<evidence type="ECO:0000313" key="3">
    <source>
        <dbReference type="Proteomes" id="UP000008974"/>
    </source>
</evidence>
<comment type="caution">
    <text evidence="2">The sequence shown here is derived from an EMBL/GenBank/DDBJ whole genome shotgun (WGS) entry which is preliminary data.</text>
</comment>
<feature type="compositionally biased region" description="Basic and acidic residues" evidence="1">
    <location>
        <begin position="890"/>
        <end position="907"/>
    </location>
</feature>
<proteinExistence type="predicted"/>
<dbReference type="AlphaFoldDB" id="E1EZ29"/>
<accession>E1EZ29</accession>
<dbReference type="Proteomes" id="UP000008974">
    <property type="component" value="Unassembled WGS sequence"/>
</dbReference>
<evidence type="ECO:0000256" key="1">
    <source>
        <dbReference type="SAM" id="MobiDB-lite"/>
    </source>
</evidence>